<comment type="caution">
    <text evidence="2">The sequence shown here is derived from an EMBL/GenBank/DDBJ whole genome shotgun (WGS) entry which is preliminary data.</text>
</comment>
<dbReference type="Proteomes" id="UP000467840">
    <property type="component" value="Chromosome 6"/>
</dbReference>
<dbReference type="PANTHER" id="PTHR28080">
    <property type="entry name" value="PEROXISOMAL BIOGENESIS FACTOR 3"/>
    <property type="match status" value="1"/>
</dbReference>
<gene>
    <name evidence="2" type="ORF">GH714_022376</name>
</gene>
<evidence type="ECO:0008006" key="4">
    <source>
        <dbReference type="Google" id="ProtNLM"/>
    </source>
</evidence>
<dbReference type="InterPro" id="IPR006966">
    <property type="entry name" value="Peroxin-3"/>
</dbReference>
<dbReference type="GO" id="GO:0030674">
    <property type="term" value="F:protein-macromolecule adaptor activity"/>
    <property type="evidence" value="ECO:0007669"/>
    <property type="project" value="TreeGrafter"/>
</dbReference>
<evidence type="ECO:0000256" key="1">
    <source>
        <dbReference type="SAM" id="Coils"/>
    </source>
</evidence>
<evidence type="ECO:0000313" key="3">
    <source>
        <dbReference type="Proteomes" id="UP000467840"/>
    </source>
</evidence>
<name>A0A6A6MWI4_HEVBR</name>
<dbReference type="PANTHER" id="PTHR28080:SF1">
    <property type="entry name" value="PEROXISOMAL BIOGENESIS FACTOR 3"/>
    <property type="match status" value="1"/>
</dbReference>
<feature type="coiled-coil region" evidence="1">
    <location>
        <begin position="32"/>
        <end position="59"/>
    </location>
</feature>
<sequence>MLSLREFWRRHRRKILIAAGVFGSGYFFYKLYNAHKISLADLERQLADEREHEELVKAQMQAHFESIQRIADTTTLPHAMNYLSGRIAEELDLSQLTERLMKGKGQPNTLTSSEKLELWDRLKILSFTRLAVSLWAMTMLSLYIRTQVNILGRHLYIDTARGLGSSHLLEDVDLIERDDQQKFLASSDFLANYGMPVLISNIQAAATEVLKGKQLRDVFTTTTLHETVVQILDLFMSRGSPHQWAEYMMPEDARLYKLSEGSSSGKTITITDTTKFEQLMAEARAVLSSSYRIGEIYFFKLKMAIFIHCSAEFGSVVEISLKVIVDALVADMGAESSGGSLASGMPLARLLSRVAQMGPLLFDEPNRNRFIQILRNVSEVELFFTLLYANMPTS</sequence>
<accession>A0A6A6MWI4</accession>
<dbReference type="GO" id="GO:0045046">
    <property type="term" value="P:protein import into peroxisome membrane"/>
    <property type="evidence" value="ECO:0007669"/>
    <property type="project" value="TreeGrafter"/>
</dbReference>
<dbReference type="EMBL" id="JAAGAX010000004">
    <property type="protein sequence ID" value="KAF2317447.1"/>
    <property type="molecule type" value="Genomic_DNA"/>
</dbReference>
<reference evidence="2 3" key="1">
    <citation type="journal article" date="2020" name="Mol. Plant">
        <title>The Chromosome-Based Rubber Tree Genome Provides New Insights into Spurge Genome Evolution and Rubber Biosynthesis.</title>
        <authorList>
            <person name="Liu J."/>
            <person name="Shi C."/>
            <person name="Shi C.C."/>
            <person name="Li W."/>
            <person name="Zhang Q.J."/>
            <person name="Zhang Y."/>
            <person name="Li K."/>
            <person name="Lu H.F."/>
            <person name="Shi C."/>
            <person name="Zhu S.T."/>
            <person name="Xiao Z.Y."/>
            <person name="Nan H."/>
            <person name="Yue Y."/>
            <person name="Zhu X.G."/>
            <person name="Wu Y."/>
            <person name="Hong X.N."/>
            <person name="Fan G.Y."/>
            <person name="Tong Y."/>
            <person name="Zhang D."/>
            <person name="Mao C.L."/>
            <person name="Liu Y.L."/>
            <person name="Hao S.J."/>
            <person name="Liu W.Q."/>
            <person name="Lv M.Q."/>
            <person name="Zhang H.B."/>
            <person name="Liu Y."/>
            <person name="Hu-Tang G.R."/>
            <person name="Wang J.P."/>
            <person name="Wang J.H."/>
            <person name="Sun Y.H."/>
            <person name="Ni S.B."/>
            <person name="Chen W.B."/>
            <person name="Zhang X.C."/>
            <person name="Jiao Y.N."/>
            <person name="Eichler E.E."/>
            <person name="Li G.H."/>
            <person name="Liu X."/>
            <person name="Gao L.Z."/>
        </authorList>
    </citation>
    <scope>NUCLEOTIDE SEQUENCE [LARGE SCALE GENOMIC DNA]</scope>
    <source>
        <strain evidence="3">cv. GT1</strain>
        <tissue evidence="2">Leaf</tissue>
    </source>
</reference>
<keyword evidence="1" id="KW-0175">Coiled coil</keyword>
<keyword evidence="3" id="KW-1185">Reference proteome</keyword>
<proteinExistence type="predicted"/>
<dbReference type="AlphaFoldDB" id="A0A6A6MWI4"/>
<dbReference type="GO" id="GO:0005778">
    <property type="term" value="C:peroxisomal membrane"/>
    <property type="evidence" value="ECO:0007669"/>
    <property type="project" value="InterPro"/>
</dbReference>
<protein>
    <recommendedName>
        <fullName evidence="4">Peroxin-3</fullName>
    </recommendedName>
</protein>
<organism evidence="2 3">
    <name type="scientific">Hevea brasiliensis</name>
    <name type="common">Para rubber tree</name>
    <name type="synonym">Siphonia brasiliensis</name>
    <dbReference type="NCBI Taxonomy" id="3981"/>
    <lineage>
        <taxon>Eukaryota</taxon>
        <taxon>Viridiplantae</taxon>
        <taxon>Streptophyta</taxon>
        <taxon>Embryophyta</taxon>
        <taxon>Tracheophyta</taxon>
        <taxon>Spermatophyta</taxon>
        <taxon>Magnoliopsida</taxon>
        <taxon>eudicotyledons</taxon>
        <taxon>Gunneridae</taxon>
        <taxon>Pentapetalae</taxon>
        <taxon>rosids</taxon>
        <taxon>fabids</taxon>
        <taxon>Malpighiales</taxon>
        <taxon>Euphorbiaceae</taxon>
        <taxon>Crotonoideae</taxon>
        <taxon>Micrandreae</taxon>
        <taxon>Hevea</taxon>
    </lineage>
</organism>
<evidence type="ECO:0000313" key="2">
    <source>
        <dbReference type="EMBL" id="KAF2317447.1"/>
    </source>
</evidence>
<dbReference type="Pfam" id="PF04882">
    <property type="entry name" value="Peroxin-3"/>
    <property type="match status" value="1"/>
</dbReference>